<protein>
    <submittedName>
        <fullName evidence="1">Uncharacterized protein</fullName>
    </submittedName>
</protein>
<proteinExistence type="predicted"/>
<dbReference type="AlphaFoldDB" id="A0A9W8ZQQ0"/>
<organism evidence="1 2">
    <name type="scientific">Lentinula lateritia</name>
    <dbReference type="NCBI Taxonomy" id="40482"/>
    <lineage>
        <taxon>Eukaryota</taxon>
        <taxon>Fungi</taxon>
        <taxon>Dikarya</taxon>
        <taxon>Basidiomycota</taxon>
        <taxon>Agaricomycotina</taxon>
        <taxon>Agaricomycetes</taxon>
        <taxon>Agaricomycetidae</taxon>
        <taxon>Agaricales</taxon>
        <taxon>Marasmiineae</taxon>
        <taxon>Omphalotaceae</taxon>
        <taxon>Lentinula</taxon>
    </lineage>
</organism>
<gene>
    <name evidence="1" type="ORF">C8J55DRAFT_494200</name>
</gene>
<reference evidence="1" key="1">
    <citation type="submission" date="2022-08" db="EMBL/GenBank/DDBJ databases">
        <authorList>
            <consortium name="DOE Joint Genome Institute"/>
            <person name="Min B."/>
            <person name="Riley R."/>
            <person name="Sierra-Patev S."/>
            <person name="Naranjo-Ortiz M."/>
            <person name="Looney B."/>
            <person name="Konkel Z."/>
            <person name="Slot J.C."/>
            <person name="Sakamoto Y."/>
            <person name="Steenwyk J.L."/>
            <person name="Rokas A."/>
            <person name="Carro J."/>
            <person name="Camarero S."/>
            <person name="Ferreira P."/>
            <person name="Molpeceres G."/>
            <person name="Ruiz-Duenas F.J."/>
            <person name="Serrano A."/>
            <person name="Henrissat B."/>
            <person name="Drula E."/>
            <person name="Hughes K.W."/>
            <person name="Mata J.L."/>
            <person name="Ishikawa N.K."/>
            <person name="Vargas-Isla R."/>
            <person name="Ushijima S."/>
            <person name="Smith C.A."/>
            <person name="Ahrendt S."/>
            <person name="Andreopoulos W."/>
            <person name="He G."/>
            <person name="Labutti K."/>
            <person name="Lipzen A."/>
            <person name="Ng V."/>
            <person name="Sandor L."/>
            <person name="Barry K."/>
            <person name="Martinez A.T."/>
            <person name="Xiao Y."/>
            <person name="Gibbons J.G."/>
            <person name="Terashima K."/>
            <person name="Hibbett D.S."/>
            <person name="Grigoriev I.V."/>
        </authorList>
    </citation>
    <scope>NUCLEOTIDE SEQUENCE</scope>
    <source>
        <strain evidence="1">Sp2 HRB7682 ss15</strain>
    </source>
</reference>
<evidence type="ECO:0000313" key="2">
    <source>
        <dbReference type="Proteomes" id="UP001150238"/>
    </source>
</evidence>
<dbReference type="Proteomes" id="UP001150238">
    <property type="component" value="Unassembled WGS sequence"/>
</dbReference>
<name>A0A9W8ZQQ0_9AGAR</name>
<comment type="caution">
    <text evidence="1">The sequence shown here is derived from an EMBL/GenBank/DDBJ whole genome shotgun (WGS) entry which is preliminary data.</text>
</comment>
<dbReference type="EMBL" id="JANVFS010000066">
    <property type="protein sequence ID" value="KAJ4463795.1"/>
    <property type="molecule type" value="Genomic_DNA"/>
</dbReference>
<reference evidence="1" key="2">
    <citation type="journal article" date="2023" name="Proc. Natl. Acad. Sci. U.S.A.">
        <title>A global phylogenomic analysis of the shiitake genus Lentinula.</title>
        <authorList>
            <person name="Sierra-Patev S."/>
            <person name="Min B."/>
            <person name="Naranjo-Ortiz M."/>
            <person name="Looney B."/>
            <person name="Konkel Z."/>
            <person name="Slot J.C."/>
            <person name="Sakamoto Y."/>
            <person name="Steenwyk J.L."/>
            <person name="Rokas A."/>
            <person name="Carro J."/>
            <person name="Camarero S."/>
            <person name="Ferreira P."/>
            <person name="Molpeceres G."/>
            <person name="Ruiz-Duenas F.J."/>
            <person name="Serrano A."/>
            <person name="Henrissat B."/>
            <person name="Drula E."/>
            <person name="Hughes K.W."/>
            <person name="Mata J.L."/>
            <person name="Ishikawa N.K."/>
            <person name="Vargas-Isla R."/>
            <person name="Ushijima S."/>
            <person name="Smith C.A."/>
            <person name="Donoghue J."/>
            <person name="Ahrendt S."/>
            <person name="Andreopoulos W."/>
            <person name="He G."/>
            <person name="LaButti K."/>
            <person name="Lipzen A."/>
            <person name="Ng V."/>
            <person name="Riley R."/>
            <person name="Sandor L."/>
            <person name="Barry K."/>
            <person name="Martinez A.T."/>
            <person name="Xiao Y."/>
            <person name="Gibbons J.G."/>
            <person name="Terashima K."/>
            <person name="Grigoriev I.V."/>
            <person name="Hibbett D."/>
        </authorList>
    </citation>
    <scope>NUCLEOTIDE SEQUENCE</scope>
    <source>
        <strain evidence="1">Sp2 HRB7682 ss15</strain>
    </source>
</reference>
<accession>A0A9W8ZQQ0</accession>
<sequence length="170" mass="20005">MSESQRIAYVGLCAVMIQKMIQEVSIEEMVKVKVKVRQLDGTVETEARVTPKKARGRHRVNGRMHEVRLRDWVPPLVEMKEVMNPLNDLVLIADFMYNSRSRSLLFRVGSHLSLSWWDTVVFEGRIGEAWERQSPLRLREAHMTWEPSREYEERKLEESKGLLLTFNVEH</sequence>
<evidence type="ECO:0000313" key="1">
    <source>
        <dbReference type="EMBL" id="KAJ4463795.1"/>
    </source>
</evidence>